<dbReference type="PANTHER" id="PTHR13847:SF289">
    <property type="entry name" value="GLYCINE OXIDASE"/>
    <property type="match status" value="1"/>
</dbReference>
<dbReference type="InterPro" id="IPR006076">
    <property type="entry name" value="FAD-dep_OxRdtase"/>
</dbReference>
<sequence>MTSENPAGRSFEVLVVGNGVLGLSLGLALARRGTRVAVLGRGDRPWAASTAAGAMLGAFGEVTTTLLKSEQGRGKLDLGVQASKLWADWLAGLAEDTGKTEDLRVADGTVMLLNSVGVPGIDSANYTAIRETLERYEEPYEDIDPADVEWLDPNPTTRPLMGMFVPGEHAVNADGLLERLEDAYVKAGGVLVAGFGEELVTSGGKITGVRLTTGDTVSAGQVVLAAGAASQALLDTVPGVAARIPRLCAGVGVSVVARIDPDKPAPTSVLRTPNRAFACGLHLVPRGRGEVYLGATNAIEPEPADAPSIRDTTFLLHCALRQLRRDLDASGMAKVQVGNRPVAFDGFPLIGETSLDGLWMMTGTYRDGLHLSPLLAQEMTRRLLGEEPEHDLSTFSPVRAPIQAQSRADIVDTAVVHLLATGYEDEWTIPNAWPKVIEAQLRADYAKFADEVDDDYTPPAEILAKARMNPEFLKTIREYYTAVRSAV</sequence>
<dbReference type="SUPFAM" id="SSF51905">
    <property type="entry name" value="FAD/NAD(P)-binding domain"/>
    <property type="match status" value="1"/>
</dbReference>
<proteinExistence type="predicted"/>
<dbReference type="Proteomes" id="UP000275401">
    <property type="component" value="Unassembled WGS sequence"/>
</dbReference>
<keyword evidence="4" id="KW-1185">Reference proteome</keyword>
<evidence type="ECO:0000259" key="2">
    <source>
        <dbReference type="Pfam" id="PF01266"/>
    </source>
</evidence>
<dbReference type="PANTHER" id="PTHR13847">
    <property type="entry name" value="SARCOSINE DEHYDROGENASE-RELATED"/>
    <property type="match status" value="1"/>
</dbReference>
<reference evidence="3 4" key="1">
    <citation type="submission" date="2018-11" db="EMBL/GenBank/DDBJ databases">
        <title>The Potential of Streptomyces as Biocontrol Agents against the Tomato grey mould, Botrytis cinerea (Gray mold) Frontiers in Microbiology.</title>
        <authorList>
            <person name="Li D."/>
        </authorList>
    </citation>
    <scope>NUCLEOTIDE SEQUENCE [LARGE SCALE GENOMIC DNA]</scope>
    <source>
        <strain evidence="3 4">NEAU-LD23</strain>
    </source>
</reference>
<dbReference type="EMBL" id="RIBZ01000192">
    <property type="protein sequence ID" value="RNG26396.1"/>
    <property type="molecule type" value="Genomic_DNA"/>
</dbReference>
<dbReference type="AlphaFoldDB" id="A0A3M8W8L2"/>
<name>A0A3M8W8L2_9ACTN</name>
<dbReference type="InterPro" id="IPR036188">
    <property type="entry name" value="FAD/NAD-bd_sf"/>
</dbReference>
<organism evidence="3 4">
    <name type="scientific">Streptomyces botrytidirepellens</name>
    <dbReference type="NCBI Taxonomy" id="2486417"/>
    <lineage>
        <taxon>Bacteria</taxon>
        <taxon>Bacillati</taxon>
        <taxon>Actinomycetota</taxon>
        <taxon>Actinomycetes</taxon>
        <taxon>Kitasatosporales</taxon>
        <taxon>Streptomycetaceae</taxon>
        <taxon>Streptomyces</taxon>
    </lineage>
</organism>
<dbReference type="Gene3D" id="3.30.9.10">
    <property type="entry name" value="D-Amino Acid Oxidase, subunit A, domain 2"/>
    <property type="match status" value="1"/>
</dbReference>
<comment type="caution">
    <text evidence="3">The sequence shown here is derived from an EMBL/GenBank/DDBJ whole genome shotgun (WGS) entry which is preliminary data.</text>
</comment>
<gene>
    <name evidence="3" type="ORF">EEJ42_15060</name>
</gene>
<evidence type="ECO:0000256" key="1">
    <source>
        <dbReference type="ARBA" id="ARBA00023002"/>
    </source>
</evidence>
<dbReference type="RefSeq" id="WP_123100461.1">
    <property type="nucleotide sequence ID" value="NZ_RIBZ01000192.1"/>
</dbReference>
<evidence type="ECO:0000313" key="4">
    <source>
        <dbReference type="Proteomes" id="UP000275401"/>
    </source>
</evidence>
<feature type="domain" description="FAD dependent oxidoreductase" evidence="2">
    <location>
        <begin position="13"/>
        <end position="381"/>
    </location>
</feature>
<protein>
    <submittedName>
        <fullName evidence="3">FAD-dependent oxidoreductase</fullName>
    </submittedName>
</protein>
<dbReference type="Pfam" id="PF01266">
    <property type="entry name" value="DAO"/>
    <property type="match status" value="1"/>
</dbReference>
<evidence type="ECO:0000313" key="3">
    <source>
        <dbReference type="EMBL" id="RNG26396.1"/>
    </source>
</evidence>
<accession>A0A3M8W8L2</accession>
<dbReference type="GO" id="GO:0005737">
    <property type="term" value="C:cytoplasm"/>
    <property type="evidence" value="ECO:0007669"/>
    <property type="project" value="TreeGrafter"/>
</dbReference>
<keyword evidence="1" id="KW-0560">Oxidoreductase</keyword>
<dbReference type="GO" id="GO:0016491">
    <property type="term" value="F:oxidoreductase activity"/>
    <property type="evidence" value="ECO:0007669"/>
    <property type="project" value="UniProtKB-KW"/>
</dbReference>
<dbReference type="Gene3D" id="3.50.50.60">
    <property type="entry name" value="FAD/NAD(P)-binding domain"/>
    <property type="match status" value="1"/>
</dbReference>